<keyword evidence="1" id="KW-0812">Transmembrane</keyword>
<protein>
    <recommendedName>
        <fullName evidence="4">Tetratricopeptide repeat protein</fullName>
    </recommendedName>
</protein>
<dbReference type="RefSeq" id="WP_345376875.1">
    <property type="nucleotide sequence ID" value="NZ_BAABLM010000010.1"/>
</dbReference>
<feature type="transmembrane region" description="Helical" evidence="1">
    <location>
        <begin position="128"/>
        <end position="147"/>
    </location>
</feature>
<comment type="caution">
    <text evidence="2">The sequence shown here is derived from an EMBL/GenBank/DDBJ whole genome shotgun (WGS) entry which is preliminary data.</text>
</comment>
<gene>
    <name evidence="2" type="ORF">GCM10025780_31340</name>
</gene>
<feature type="transmembrane region" description="Helical" evidence="1">
    <location>
        <begin position="167"/>
        <end position="189"/>
    </location>
</feature>
<proteinExistence type="predicted"/>
<keyword evidence="3" id="KW-1185">Reference proteome</keyword>
<name>A0ABP8W795_9MICO</name>
<accession>A0ABP8W795</accession>
<keyword evidence="1" id="KW-1133">Transmembrane helix</keyword>
<feature type="transmembrane region" description="Helical" evidence="1">
    <location>
        <begin position="196"/>
        <end position="214"/>
    </location>
</feature>
<evidence type="ECO:0000256" key="1">
    <source>
        <dbReference type="SAM" id="Phobius"/>
    </source>
</evidence>
<evidence type="ECO:0000313" key="2">
    <source>
        <dbReference type="EMBL" id="GAA4683401.1"/>
    </source>
</evidence>
<reference evidence="3" key="1">
    <citation type="journal article" date="2019" name="Int. J. Syst. Evol. Microbiol.">
        <title>The Global Catalogue of Microorganisms (GCM) 10K type strain sequencing project: providing services to taxonomists for standard genome sequencing and annotation.</title>
        <authorList>
            <consortium name="The Broad Institute Genomics Platform"/>
            <consortium name="The Broad Institute Genome Sequencing Center for Infectious Disease"/>
            <person name="Wu L."/>
            <person name="Ma J."/>
        </authorList>
    </citation>
    <scope>NUCLEOTIDE SEQUENCE [LARGE SCALE GENOMIC DNA]</scope>
    <source>
        <strain evidence="3">JCM 18956</strain>
    </source>
</reference>
<dbReference type="EMBL" id="BAABLM010000010">
    <property type="protein sequence ID" value="GAA4683401.1"/>
    <property type="molecule type" value="Genomic_DNA"/>
</dbReference>
<evidence type="ECO:0000313" key="3">
    <source>
        <dbReference type="Proteomes" id="UP001501295"/>
    </source>
</evidence>
<organism evidence="2 3">
    <name type="scientific">Frondihabitans cladoniiphilus</name>
    <dbReference type="NCBI Taxonomy" id="715785"/>
    <lineage>
        <taxon>Bacteria</taxon>
        <taxon>Bacillati</taxon>
        <taxon>Actinomycetota</taxon>
        <taxon>Actinomycetes</taxon>
        <taxon>Micrococcales</taxon>
        <taxon>Microbacteriaceae</taxon>
        <taxon>Frondihabitans</taxon>
    </lineage>
</organism>
<evidence type="ECO:0008006" key="4">
    <source>
        <dbReference type="Google" id="ProtNLM"/>
    </source>
</evidence>
<keyword evidence="1" id="KW-0472">Membrane</keyword>
<sequence length="215" mass="23535">MSSRHTSDEVIERALRNHADGNKRSAYDSLRAAVRRNPSDLAVRRTLVGLSRQDNHPDQAARWGALEPELLEFRELRLLRREIRHAWTDARIREILVLSGDLPPALVRLLPSEAERRSRRRSERGNDIAGFGILAAVLGSVVVVVGVGSTVQDAFAGASSAQSTARWTVWLALAFLFVTAALLVIAGVVRRRRRPTVLAAVLAAAAVVGLVLAYP</sequence>
<dbReference type="Proteomes" id="UP001501295">
    <property type="component" value="Unassembled WGS sequence"/>
</dbReference>